<name>A0ABR8LRD8_9FLAO</name>
<feature type="signal peptide" evidence="9">
    <location>
        <begin position="1"/>
        <end position="18"/>
    </location>
</feature>
<keyword evidence="11" id="KW-1185">Reference proteome</keyword>
<keyword evidence="9" id="KW-0732">Signal</keyword>
<keyword evidence="5" id="KW-0812">Transmembrane</keyword>
<dbReference type="Pfam" id="PF02321">
    <property type="entry name" value="OEP"/>
    <property type="match status" value="2"/>
</dbReference>
<dbReference type="Proteomes" id="UP000627521">
    <property type="component" value="Unassembled WGS sequence"/>
</dbReference>
<evidence type="ECO:0000256" key="7">
    <source>
        <dbReference type="ARBA" id="ARBA00023237"/>
    </source>
</evidence>
<dbReference type="InterPro" id="IPR003423">
    <property type="entry name" value="OMP_efflux"/>
</dbReference>
<evidence type="ECO:0000256" key="9">
    <source>
        <dbReference type="SAM" id="SignalP"/>
    </source>
</evidence>
<evidence type="ECO:0000256" key="3">
    <source>
        <dbReference type="ARBA" id="ARBA00022448"/>
    </source>
</evidence>
<evidence type="ECO:0000256" key="2">
    <source>
        <dbReference type="ARBA" id="ARBA00007613"/>
    </source>
</evidence>
<comment type="subcellular location">
    <subcellularLocation>
        <location evidence="1">Cell outer membrane</location>
    </subcellularLocation>
</comment>
<sequence>MRHLLILFSFIIGSSAYAQEAPTQLSLQEAIDYALENNRTAKNAALDIEAAIKQKWETTATGLPQLNAAVDYQNALKRNVIVFGDQTIQVGTKHSLTGTATLSQLLFDGSYLVGLQSAKVYLEISKNAKTKTDLEVRKAVINAYGNVLLAEESVAILEKNITVLEKNLNDITKIFENGLEEEESVEQLKITLSSVKSNLNNTNRLKTLAYQMLNLTIGKPIDAPTVLTEDLDVLTLQNIELSLLDSANNVENTIDYKIAENEKVTNELLVKLEKSKALPSLSAFVNGSYVGNRESFNFTNSNEKWFGSSIFGVSLNVPIFSSGMRNAATQRAQINLEKAEINLTETEQMLNLQIQSAKSDYQFAIEDYQNKKENLSLAERIEQKNQTKFFEGITSSFDLRQAQTQLYTAQQELLQTMLDVITKKAELETLLNTTN</sequence>
<keyword evidence="7" id="KW-0998">Cell outer membrane</keyword>
<feature type="chain" id="PRO_5046775892" evidence="9">
    <location>
        <begin position="19"/>
        <end position="435"/>
    </location>
</feature>
<dbReference type="PANTHER" id="PTHR30026:SF20">
    <property type="entry name" value="OUTER MEMBRANE PROTEIN TOLC"/>
    <property type="match status" value="1"/>
</dbReference>
<dbReference type="RefSeq" id="WP_191099272.1">
    <property type="nucleotide sequence ID" value="NZ_JACXXF010000002.1"/>
</dbReference>
<evidence type="ECO:0000313" key="10">
    <source>
        <dbReference type="EMBL" id="MBD3862787.1"/>
    </source>
</evidence>
<evidence type="ECO:0000256" key="1">
    <source>
        <dbReference type="ARBA" id="ARBA00004442"/>
    </source>
</evidence>
<comment type="caution">
    <text evidence="10">The sequence shown here is derived from an EMBL/GenBank/DDBJ whole genome shotgun (WGS) entry which is preliminary data.</text>
</comment>
<reference evidence="10 11" key="1">
    <citation type="submission" date="2020-09" db="EMBL/GenBank/DDBJ databases">
        <title>Bacillus nautilus sp. nov., Chryseoglobus crepusculi sp. nov, and Psychrobacter noctis sp. nov., isolated from deep-sea sponges from the equatorial Atlantic.</title>
        <authorList>
            <person name="Stennett H.L."/>
            <person name="Williams S.E."/>
        </authorList>
    </citation>
    <scope>NUCLEOTIDE SEQUENCE [LARGE SCALE GENOMIC DNA]</scope>
    <source>
        <strain evidence="10 11">28M-24</strain>
    </source>
</reference>
<dbReference type="EMBL" id="JACXXH010000002">
    <property type="protein sequence ID" value="MBD3862787.1"/>
    <property type="molecule type" value="Genomic_DNA"/>
</dbReference>
<organism evidence="10 11">
    <name type="scientific">Olleya marilimosa</name>
    <dbReference type="NCBI Taxonomy" id="272164"/>
    <lineage>
        <taxon>Bacteria</taxon>
        <taxon>Pseudomonadati</taxon>
        <taxon>Bacteroidota</taxon>
        <taxon>Flavobacteriia</taxon>
        <taxon>Flavobacteriales</taxon>
        <taxon>Flavobacteriaceae</taxon>
    </lineage>
</organism>
<comment type="similarity">
    <text evidence="2">Belongs to the outer membrane factor (OMF) (TC 1.B.17) family.</text>
</comment>
<dbReference type="InterPro" id="IPR051906">
    <property type="entry name" value="TolC-like"/>
</dbReference>
<evidence type="ECO:0000256" key="8">
    <source>
        <dbReference type="SAM" id="Coils"/>
    </source>
</evidence>
<keyword evidence="8" id="KW-0175">Coiled coil</keyword>
<evidence type="ECO:0000256" key="6">
    <source>
        <dbReference type="ARBA" id="ARBA00023136"/>
    </source>
</evidence>
<evidence type="ECO:0000256" key="4">
    <source>
        <dbReference type="ARBA" id="ARBA00022452"/>
    </source>
</evidence>
<gene>
    <name evidence="10" type="ORF">IEG06_04940</name>
</gene>
<dbReference type="SUPFAM" id="SSF56954">
    <property type="entry name" value="Outer membrane efflux proteins (OEP)"/>
    <property type="match status" value="1"/>
</dbReference>
<feature type="coiled-coil region" evidence="8">
    <location>
        <begin position="329"/>
        <end position="385"/>
    </location>
</feature>
<dbReference type="Gene3D" id="1.20.1600.10">
    <property type="entry name" value="Outer membrane efflux proteins (OEP)"/>
    <property type="match status" value="1"/>
</dbReference>
<dbReference type="PANTHER" id="PTHR30026">
    <property type="entry name" value="OUTER MEMBRANE PROTEIN TOLC"/>
    <property type="match status" value="1"/>
</dbReference>
<keyword evidence="3" id="KW-0813">Transport</keyword>
<keyword evidence="6" id="KW-0472">Membrane</keyword>
<accession>A0ABR8LRD8</accession>
<keyword evidence="4" id="KW-1134">Transmembrane beta strand</keyword>
<proteinExistence type="inferred from homology"/>
<evidence type="ECO:0000313" key="11">
    <source>
        <dbReference type="Proteomes" id="UP000627521"/>
    </source>
</evidence>
<protein>
    <submittedName>
        <fullName evidence="10">TolC family protein</fullName>
    </submittedName>
</protein>
<feature type="coiled-coil region" evidence="8">
    <location>
        <begin position="147"/>
        <end position="205"/>
    </location>
</feature>
<evidence type="ECO:0000256" key="5">
    <source>
        <dbReference type="ARBA" id="ARBA00022692"/>
    </source>
</evidence>